<name>A0A1B8GHB7_9PEZI</name>
<dbReference type="AlphaFoldDB" id="A0A1B8GHB7"/>
<reference evidence="3" key="2">
    <citation type="journal article" date="2018" name="Nat. Commun.">
        <title>Extreme sensitivity to ultraviolet light in the fungal pathogen causing white-nose syndrome of bats.</title>
        <authorList>
            <person name="Palmer J.M."/>
            <person name="Drees K.P."/>
            <person name="Foster J.T."/>
            <person name="Lindner D.L."/>
        </authorList>
    </citation>
    <scope>NUCLEOTIDE SEQUENCE [LARGE SCALE GENOMIC DNA]</scope>
    <source>
        <strain evidence="3">UAMH 10579</strain>
    </source>
</reference>
<dbReference type="RefSeq" id="XP_018128939.1">
    <property type="nucleotide sequence ID" value="XM_018277092.1"/>
</dbReference>
<sequence length="166" mass="17957">MDNFSKSAREDTSTISAAKLQGIKQVGGGIQETTGATRGNPPPGEAGTGINTNAKWLASLKLSDAIALWELFKSRVELHPKHRLSPAQVLTLTSLRAADIETVRTGQWYFGLVTCEVADIGSQRQHPRWQVRLDQGVLSVGGCWQGATGIAERFRDASPLGFEGRQ</sequence>
<feature type="region of interest" description="Disordered" evidence="1">
    <location>
        <begin position="29"/>
        <end position="50"/>
    </location>
</feature>
<reference evidence="2 3" key="1">
    <citation type="submission" date="2016-03" db="EMBL/GenBank/DDBJ databases">
        <title>Comparative genomics of Pseudogymnoascus destructans, the fungus causing white-nose syndrome of bats.</title>
        <authorList>
            <person name="Palmer J.M."/>
            <person name="Drees K.P."/>
            <person name="Foster J.T."/>
            <person name="Lindner D.L."/>
        </authorList>
    </citation>
    <scope>NUCLEOTIDE SEQUENCE [LARGE SCALE GENOMIC DNA]</scope>
    <source>
        <strain evidence="2 3">UAMH 10579</strain>
    </source>
</reference>
<evidence type="ECO:0000313" key="3">
    <source>
        <dbReference type="Proteomes" id="UP000091956"/>
    </source>
</evidence>
<accession>A0A1B8GHB7</accession>
<keyword evidence="3" id="KW-1185">Reference proteome</keyword>
<protein>
    <submittedName>
        <fullName evidence="2">Uncharacterized protein</fullName>
    </submittedName>
</protein>
<dbReference type="Proteomes" id="UP000091956">
    <property type="component" value="Unassembled WGS sequence"/>
</dbReference>
<evidence type="ECO:0000313" key="2">
    <source>
        <dbReference type="EMBL" id="OBT95206.1"/>
    </source>
</evidence>
<dbReference type="EMBL" id="KV460237">
    <property type="protein sequence ID" value="OBT95206.1"/>
    <property type="molecule type" value="Genomic_DNA"/>
</dbReference>
<evidence type="ECO:0000256" key="1">
    <source>
        <dbReference type="SAM" id="MobiDB-lite"/>
    </source>
</evidence>
<proteinExistence type="predicted"/>
<dbReference type="GeneID" id="28841045"/>
<gene>
    <name evidence="2" type="ORF">VE01_07659</name>
</gene>
<organism evidence="2 3">
    <name type="scientific">Pseudogymnoascus verrucosus</name>
    <dbReference type="NCBI Taxonomy" id="342668"/>
    <lineage>
        <taxon>Eukaryota</taxon>
        <taxon>Fungi</taxon>
        <taxon>Dikarya</taxon>
        <taxon>Ascomycota</taxon>
        <taxon>Pezizomycotina</taxon>
        <taxon>Leotiomycetes</taxon>
        <taxon>Thelebolales</taxon>
        <taxon>Thelebolaceae</taxon>
        <taxon>Pseudogymnoascus</taxon>
    </lineage>
</organism>